<dbReference type="OrthoDB" id="3541114at2"/>
<evidence type="ECO:0000313" key="1">
    <source>
        <dbReference type="EMBL" id="TMR10106.1"/>
    </source>
</evidence>
<comment type="caution">
    <text evidence="1">The sequence shown here is derived from an EMBL/GenBank/DDBJ whole genome shotgun (WGS) entry which is preliminary data.</text>
</comment>
<protein>
    <submittedName>
        <fullName evidence="1">Uncharacterized protein</fullName>
    </submittedName>
</protein>
<keyword evidence="2" id="KW-1185">Reference proteome</keyword>
<reference evidence="1 2" key="1">
    <citation type="submission" date="2019-05" db="EMBL/GenBank/DDBJ databases">
        <title>Draft genome sequence of Nonomuraea turkmeniaca DSM 43926.</title>
        <authorList>
            <person name="Saricaoglu S."/>
            <person name="Isik K."/>
        </authorList>
    </citation>
    <scope>NUCLEOTIDE SEQUENCE [LARGE SCALE GENOMIC DNA]</scope>
    <source>
        <strain evidence="1 2">DSM 43926</strain>
    </source>
</reference>
<dbReference type="EMBL" id="VCKY01000204">
    <property type="protein sequence ID" value="TMR10106.1"/>
    <property type="molecule type" value="Genomic_DNA"/>
</dbReference>
<evidence type="ECO:0000313" key="2">
    <source>
        <dbReference type="Proteomes" id="UP000309128"/>
    </source>
</evidence>
<dbReference type="AlphaFoldDB" id="A0A5S4F1Y4"/>
<organism evidence="1 2">
    <name type="scientific">Nonomuraea turkmeniaca</name>
    <dbReference type="NCBI Taxonomy" id="103838"/>
    <lineage>
        <taxon>Bacteria</taxon>
        <taxon>Bacillati</taxon>
        <taxon>Actinomycetota</taxon>
        <taxon>Actinomycetes</taxon>
        <taxon>Streptosporangiales</taxon>
        <taxon>Streptosporangiaceae</taxon>
        <taxon>Nonomuraea</taxon>
    </lineage>
</organism>
<sequence>MPDVPWSASPLDLVAELRRQVTGLVAHIDTTGKPVPDHVNPARHRLPGPVWHPVPGWTVRVIHDGESLLDSVYLTTPHMYAGTDFDAYRVAAVRRIAMAMLAACDAADARMAGVVVLGGRDLPEYGNCQDACHD</sequence>
<proteinExistence type="predicted"/>
<dbReference type="Proteomes" id="UP000309128">
    <property type="component" value="Unassembled WGS sequence"/>
</dbReference>
<gene>
    <name evidence="1" type="ORF">ETD86_41000</name>
</gene>
<dbReference type="RefSeq" id="WP_138672020.1">
    <property type="nucleotide sequence ID" value="NZ_VCKY01000204.1"/>
</dbReference>
<accession>A0A5S4F1Y4</accession>
<name>A0A5S4F1Y4_9ACTN</name>